<accession>A0A8J2JQL9</accession>
<reference evidence="3" key="1">
    <citation type="submission" date="2021-06" db="EMBL/GenBank/DDBJ databases">
        <authorList>
            <person name="Hodson N. C."/>
            <person name="Mongue J. A."/>
            <person name="Jaron S. K."/>
        </authorList>
    </citation>
    <scope>NUCLEOTIDE SEQUENCE</scope>
</reference>
<keyword evidence="4" id="KW-1185">Reference proteome</keyword>
<dbReference type="InterPro" id="IPR001251">
    <property type="entry name" value="CRAL-TRIO_dom"/>
</dbReference>
<dbReference type="InterPro" id="IPR051064">
    <property type="entry name" value="SEC14/CRAL-TRIO_domain"/>
</dbReference>
<dbReference type="OrthoDB" id="1434354at2759"/>
<dbReference type="EMBL" id="CAJVCH010061790">
    <property type="protein sequence ID" value="CAG7719489.1"/>
    <property type="molecule type" value="Genomic_DNA"/>
</dbReference>
<sequence length="231" mass="26465">MTVIIIVHQCTLILYISITFSLLVNCQIPKEEIPAELQHLFDSDLSSWKPPADIRTNYPYYLSGFDEDNRPIWILEFGKWDIRSALEKGEDVAANLDKHIDTAIWNFLDSTKTRSTSEDPVTEFVVIIDANGYSFHQLNSLQAVSFVIKKLKLITIATRFASEVYAVNVNFVAEKLLTILKPVLGQEFEKFMIFGTNANQWIPRMLKKIPRSQLPEWYGGKANFKPVMVFG</sequence>
<protein>
    <recommendedName>
        <fullName evidence="2">CRAL-TRIO domain-containing protein</fullName>
    </recommendedName>
</protein>
<dbReference type="PANTHER" id="PTHR23324">
    <property type="entry name" value="SEC14 RELATED PROTEIN"/>
    <property type="match status" value="1"/>
</dbReference>
<proteinExistence type="predicted"/>
<organism evidence="3 4">
    <name type="scientific">Allacma fusca</name>
    <dbReference type="NCBI Taxonomy" id="39272"/>
    <lineage>
        <taxon>Eukaryota</taxon>
        <taxon>Metazoa</taxon>
        <taxon>Ecdysozoa</taxon>
        <taxon>Arthropoda</taxon>
        <taxon>Hexapoda</taxon>
        <taxon>Collembola</taxon>
        <taxon>Symphypleona</taxon>
        <taxon>Sminthuridae</taxon>
        <taxon>Allacma</taxon>
    </lineage>
</organism>
<feature type="transmembrane region" description="Helical" evidence="1">
    <location>
        <begin position="6"/>
        <end position="24"/>
    </location>
</feature>
<evidence type="ECO:0000313" key="4">
    <source>
        <dbReference type="Proteomes" id="UP000708208"/>
    </source>
</evidence>
<evidence type="ECO:0000259" key="2">
    <source>
        <dbReference type="PROSITE" id="PS50191"/>
    </source>
</evidence>
<keyword evidence="1" id="KW-0812">Transmembrane</keyword>
<evidence type="ECO:0000256" key="1">
    <source>
        <dbReference type="SAM" id="Phobius"/>
    </source>
</evidence>
<dbReference type="GO" id="GO:0005737">
    <property type="term" value="C:cytoplasm"/>
    <property type="evidence" value="ECO:0007669"/>
    <property type="project" value="TreeGrafter"/>
</dbReference>
<dbReference type="AlphaFoldDB" id="A0A8J2JQL9"/>
<keyword evidence="1" id="KW-0472">Membrane</keyword>
<feature type="domain" description="CRAL-TRIO" evidence="2">
    <location>
        <begin position="50"/>
        <end position="226"/>
    </location>
</feature>
<dbReference type="CDD" id="cd00170">
    <property type="entry name" value="SEC14"/>
    <property type="match status" value="1"/>
</dbReference>
<comment type="caution">
    <text evidence="3">The sequence shown here is derived from an EMBL/GenBank/DDBJ whole genome shotgun (WGS) entry which is preliminary data.</text>
</comment>
<evidence type="ECO:0000313" key="3">
    <source>
        <dbReference type="EMBL" id="CAG7719489.1"/>
    </source>
</evidence>
<keyword evidence="1" id="KW-1133">Transmembrane helix</keyword>
<dbReference type="PROSITE" id="PS50191">
    <property type="entry name" value="CRAL_TRIO"/>
    <property type="match status" value="1"/>
</dbReference>
<dbReference type="PANTHER" id="PTHR23324:SF83">
    <property type="entry name" value="SEC14-LIKE PROTEIN 2"/>
    <property type="match status" value="1"/>
</dbReference>
<name>A0A8J2JQL9_9HEXA</name>
<dbReference type="Proteomes" id="UP000708208">
    <property type="component" value="Unassembled WGS sequence"/>
</dbReference>
<gene>
    <name evidence="3" type="ORF">AFUS01_LOCUS8813</name>
</gene>
<dbReference type="Pfam" id="PF00650">
    <property type="entry name" value="CRAL_TRIO"/>
    <property type="match status" value="1"/>
</dbReference>